<name>A0AAW2C955_9ROSI</name>
<dbReference type="AlphaFoldDB" id="A0AAW2C955"/>
<protein>
    <recommendedName>
        <fullName evidence="1">DUF659 domain-containing protein</fullName>
    </recommendedName>
</protein>
<accession>A0AAW2C955</accession>
<evidence type="ECO:0000313" key="3">
    <source>
        <dbReference type="Proteomes" id="UP001459277"/>
    </source>
</evidence>
<dbReference type="EMBL" id="JAZDWU010000008">
    <property type="protein sequence ID" value="KAK9994072.1"/>
    <property type="molecule type" value="Genomic_DNA"/>
</dbReference>
<gene>
    <name evidence="2" type="ORF">SO802_023775</name>
</gene>
<dbReference type="Pfam" id="PF04937">
    <property type="entry name" value="DUF659"/>
    <property type="match status" value="1"/>
</dbReference>
<evidence type="ECO:0000259" key="1">
    <source>
        <dbReference type="Pfam" id="PF04937"/>
    </source>
</evidence>
<sequence length="107" mass="12683">MYRMFKKGERDIMIQQIARFFYTSAIPLNCVKNLEFLRMIDMISKFGVGLKPLSYHEIRETCLKKEVDFTQQMLEECKVECKKTACSIMSDGWSDKKRRSICNFFGE</sequence>
<comment type="caution">
    <text evidence="2">The sequence shown here is derived from an EMBL/GenBank/DDBJ whole genome shotgun (WGS) entry which is preliminary data.</text>
</comment>
<proteinExistence type="predicted"/>
<feature type="domain" description="DUF659" evidence="1">
    <location>
        <begin position="54"/>
        <end position="105"/>
    </location>
</feature>
<reference evidence="2 3" key="1">
    <citation type="submission" date="2024-01" db="EMBL/GenBank/DDBJ databases">
        <title>A telomere-to-telomere, gap-free genome of sweet tea (Lithocarpus litseifolius).</title>
        <authorList>
            <person name="Zhou J."/>
        </authorList>
    </citation>
    <scope>NUCLEOTIDE SEQUENCE [LARGE SCALE GENOMIC DNA]</scope>
    <source>
        <strain evidence="2">Zhou-2022a</strain>
        <tissue evidence="2">Leaf</tissue>
    </source>
</reference>
<dbReference type="InterPro" id="IPR007021">
    <property type="entry name" value="DUF659"/>
</dbReference>
<dbReference type="Proteomes" id="UP001459277">
    <property type="component" value="Unassembled WGS sequence"/>
</dbReference>
<dbReference type="PANTHER" id="PTHR32166:SF122">
    <property type="entry name" value="OS09G0499600 PROTEIN"/>
    <property type="match status" value="1"/>
</dbReference>
<keyword evidence="3" id="KW-1185">Reference proteome</keyword>
<evidence type="ECO:0000313" key="2">
    <source>
        <dbReference type="EMBL" id="KAK9994072.1"/>
    </source>
</evidence>
<organism evidence="2 3">
    <name type="scientific">Lithocarpus litseifolius</name>
    <dbReference type="NCBI Taxonomy" id="425828"/>
    <lineage>
        <taxon>Eukaryota</taxon>
        <taxon>Viridiplantae</taxon>
        <taxon>Streptophyta</taxon>
        <taxon>Embryophyta</taxon>
        <taxon>Tracheophyta</taxon>
        <taxon>Spermatophyta</taxon>
        <taxon>Magnoliopsida</taxon>
        <taxon>eudicotyledons</taxon>
        <taxon>Gunneridae</taxon>
        <taxon>Pentapetalae</taxon>
        <taxon>rosids</taxon>
        <taxon>fabids</taxon>
        <taxon>Fagales</taxon>
        <taxon>Fagaceae</taxon>
        <taxon>Lithocarpus</taxon>
    </lineage>
</organism>
<dbReference type="PANTHER" id="PTHR32166">
    <property type="entry name" value="OSJNBA0013A04.12 PROTEIN"/>
    <property type="match status" value="1"/>
</dbReference>